<accession>A0A845ABZ1</accession>
<keyword evidence="2" id="KW-1185">Reference proteome</keyword>
<reference evidence="1 2" key="1">
    <citation type="submission" date="2019-12" db="EMBL/GenBank/DDBJ databases">
        <title>Genomic-based taxomic classification of the family Erythrobacteraceae.</title>
        <authorList>
            <person name="Xu L."/>
        </authorList>
    </citation>
    <scope>NUCLEOTIDE SEQUENCE [LARGE SCALE GENOMIC DNA]</scope>
    <source>
        <strain evidence="1 2">KEMB 9005-328</strain>
    </source>
</reference>
<gene>
    <name evidence="1" type="ORF">GRI58_02845</name>
</gene>
<dbReference type="Proteomes" id="UP000439780">
    <property type="component" value="Unassembled WGS sequence"/>
</dbReference>
<dbReference type="AlphaFoldDB" id="A0A845ABZ1"/>
<sequence length="65" mass="7366">MSRFKLRLEDAQSSKVNEIEFGGDDPHAAFSIMERSDGGRSATLWKGEQCIGKLRYSSTKIWEIT</sequence>
<evidence type="ECO:0000313" key="1">
    <source>
        <dbReference type="EMBL" id="MXP27760.1"/>
    </source>
</evidence>
<name>A0A845ABZ1_9SPHN</name>
<dbReference type="OrthoDB" id="7451373at2"/>
<protein>
    <submittedName>
        <fullName evidence="1">Uncharacterized protein</fullName>
    </submittedName>
</protein>
<comment type="caution">
    <text evidence="1">The sequence shown here is derived from an EMBL/GenBank/DDBJ whole genome shotgun (WGS) entry which is preliminary data.</text>
</comment>
<dbReference type="EMBL" id="WTYA01000002">
    <property type="protein sequence ID" value="MXP27760.1"/>
    <property type="molecule type" value="Genomic_DNA"/>
</dbReference>
<proteinExistence type="predicted"/>
<dbReference type="RefSeq" id="WP_160752063.1">
    <property type="nucleotide sequence ID" value="NZ_WTYA01000002.1"/>
</dbReference>
<evidence type="ECO:0000313" key="2">
    <source>
        <dbReference type="Proteomes" id="UP000439780"/>
    </source>
</evidence>
<organism evidence="1 2">
    <name type="scientific">Qipengyuania algicida</name>
    <dbReference type="NCBI Taxonomy" id="1836209"/>
    <lineage>
        <taxon>Bacteria</taxon>
        <taxon>Pseudomonadati</taxon>
        <taxon>Pseudomonadota</taxon>
        <taxon>Alphaproteobacteria</taxon>
        <taxon>Sphingomonadales</taxon>
        <taxon>Erythrobacteraceae</taxon>
        <taxon>Qipengyuania</taxon>
    </lineage>
</organism>